<keyword evidence="3" id="KW-1003">Cell membrane</keyword>
<feature type="transmembrane region" description="Helical" evidence="8">
    <location>
        <begin position="382"/>
        <end position="402"/>
    </location>
</feature>
<feature type="domain" description="ABC transmembrane type-1" evidence="9">
    <location>
        <begin position="376"/>
        <end position="564"/>
    </location>
</feature>
<feature type="transmembrane region" description="Helical" evidence="8">
    <location>
        <begin position="440"/>
        <end position="458"/>
    </location>
</feature>
<dbReference type="AlphaFoldDB" id="A0A370L2G0"/>
<dbReference type="PROSITE" id="PS50928">
    <property type="entry name" value="ABC_TM1"/>
    <property type="match status" value="2"/>
</dbReference>
<protein>
    <submittedName>
        <fullName evidence="10">Iron ABC transporter permease</fullName>
    </submittedName>
</protein>
<gene>
    <name evidence="10" type="ORF">DWE98_18385</name>
</gene>
<sequence length="586" mass="61637">MSAAAVPARATGAAGLVWGPRLTSLALQGLLGLLVIYPIGMLVVGAFTPGDTPSNGPGSLGLDSFRILLTDFEIGRATANTLVIAGAASVLATVIGVAFAWVVTRTDAPWRRGIEIASLLPIFVPPLVAGIAWSFLGSPTTGMINLALKAAGAEWRVDFYSLPGMIFVFGIYNAPYVYLFVRPAFAGLDSAMEEAALMAGANARTAFTTITLPLLAPSIMAGALLAFVVMLGTYGIPGALGTPGRIPVLSTTLYRLVSGTPPQYNVAAALALILMAATGLVILAKRQVMRGRSYVTITAKARPARRIALGALRWPVFATAMLYLLVATVLPTLMLAIASLRRFLFFKDIASLFDLSQYTLDHFHALWAAPATLRSIVNAIELGAISAVVGGVLAFVFAYAVHRSRLPGRAITEILVSLPVAVPSLVIGVAYLWAMMGLPINLYGTITIMAVALVARFLPDAMQALSTSLLQIHRDLEEASWVCGRSVLGTVAAIVVPLARPGIAAAAMLLFILALRELGSTLFLFTNRTQPLSIYLLTYFEAGNISATAALCIVQIALLAAVLGIAGALTRRPTARTRPLPEGVST</sequence>
<evidence type="ECO:0000256" key="4">
    <source>
        <dbReference type="ARBA" id="ARBA00022519"/>
    </source>
</evidence>
<feature type="transmembrane region" description="Helical" evidence="8">
    <location>
        <begin position="314"/>
        <end position="338"/>
    </location>
</feature>
<comment type="subcellular location">
    <subcellularLocation>
        <location evidence="1">Cell inner membrane</location>
        <topology evidence="1">Multi-pass membrane protein</topology>
    </subcellularLocation>
    <subcellularLocation>
        <location evidence="8">Cell membrane</location>
        <topology evidence="8">Multi-pass membrane protein</topology>
    </subcellularLocation>
</comment>
<feature type="transmembrane region" description="Helical" evidence="8">
    <location>
        <begin position="414"/>
        <end position="434"/>
    </location>
</feature>
<keyword evidence="2 8" id="KW-0813">Transport</keyword>
<dbReference type="Gene3D" id="1.10.3720.10">
    <property type="entry name" value="MetI-like"/>
    <property type="match status" value="2"/>
</dbReference>
<dbReference type="PANTHER" id="PTHR43357">
    <property type="entry name" value="INNER MEMBRANE ABC TRANSPORTER PERMEASE PROTEIN YDCV"/>
    <property type="match status" value="1"/>
</dbReference>
<evidence type="ECO:0000256" key="2">
    <source>
        <dbReference type="ARBA" id="ARBA00022448"/>
    </source>
</evidence>
<evidence type="ECO:0000256" key="8">
    <source>
        <dbReference type="RuleBase" id="RU363032"/>
    </source>
</evidence>
<feature type="transmembrane region" description="Helical" evidence="8">
    <location>
        <begin position="214"/>
        <end position="236"/>
    </location>
</feature>
<feature type="transmembrane region" description="Helical" evidence="8">
    <location>
        <begin position="159"/>
        <end position="181"/>
    </location>
</feature>
<dbReference type="EMBL" id="QQTP01000010">
    <property type="protein sequence ID" value="RDJ22422.1"/>
    <property type="molecule type" value="Genomic_DNA"/>
</dbReference>
<dbReference type="OrthoDB" id="27542at2"/>
<evidence type="ECO:0000256" key="5">
    <source>
        <dbReference type="ARBA" id="ARBA00022692"/>
    </source>
</evidence>
<feature type="transmembrane region" description="Helical" evidence="8">
    <location>
        <begin position="82"/>
        <end position="104"/>
    </location>
</feature>
<evidence type="ECO:0000313" key="11">
    <source>
        <dbReference type="Proteomes" id="UP000255207"/>
    </source>
</evidence>
<feature type="transmembrane region" description="Helical" evidence="8">
    <location>
        <begin position="264"/>
        <end position="284"/>
    </location>
</feature>
<accession>A0A370L2G0</accession>
<dbReference type="InterPro" id="IPR035906">
    <property type="entry name" value="MetI-like_sf"/>
</dbReference>
<evidence type="ECO:0000256" key="3">
    <source>
        <dbReference type="ARBA" id="ARBA00022475"/>
    </source>
</evidence>
<dbReference type="Proteomes" id="UP000255207">
    <property type="component" value="Unassembled WGS sequence"/>
</dbReference>
<feature type="transmembrane region" description="Helical" evidence="8">
    <location>
        <begin position="25"/>
        <end position="47"/>
    </location>
</feature>
<evidence type="ECO:0000256" key="7">
    <source>
        <dbReference type="ARBA" id="ARBA00023136"/>
    </source>
</evidence>
<evidence type="ECO:0000259" key="9">
    <source>
        <dbReference type="PROSITE" id="PS50928"/>
    </source>
</evidence>
<feature type="transmembrane region" description="Helical" evidence="8">
    <location>
        <begin position="116"/>
        <end position="136"/>
    </location>
</feature>
<dbReference type="CDD" id="cd06261">
    <property type="entry name" value="TM_PBP2"/>
    <property type="match status" value="2"/>
</dbReference>
<dbReference type="Pfam" id="PF00528">
    <property type="entry name" value="BPD_transp_1"/>
    <property type="match status" value="2"/>
</dbReference>
<keyword evidence="6 8" id="KW-1133">Transmembrane helix</keyword>
<keyword evidence="7 8" id="KW-0472">Membrane</keyword>
<evidence type="ECO:0000256" key="6">
    <source>
        <dbReference type="ARBA" id="ARBA00022989"/>
    </source>
</evidence>
<dbReference type="RefSeq" id="WP_114830752.1">
    <property type="nucleotide sequence ID" value="NZ_QQTO01000005.1"/>
</dbReference>
<feature type="transmembrane region" description="Helical" evidence="8">
    <location>
        <begin position="545"/>
        <end position="569"/>
    </location>
</feature>
<dbReference type="GO" id="GO:0005886">
    <property type="term" value="C:plasma membrane"/>
    <property type="evidence" value="ECO:0007669"/>
    <property type="project" value="UniProtKB-SubCell"/>
</dbReference>
<reference evidence="11" key="1">
    <citation type="submission" date="2018-07" db="EMBL/GenBank/DDBJ databases">
        <authorList>
            <person name="Safronova V.I."/>
            <person name="Chirak E.R."/>
            <person name="Sazanova A.L."/>
        </authorList>
    </citation>
    <scope>NUCLEOTIDE SEQUENCE [LARGE SCALE GENOMIC DNA]</scope>
    <source>
        <strain evidence="11">RCAM04685</strain>
    </source>
</reference>
<evidence type="ECO:0000256" key="1">
    <source>
        <dbReference type="ARBA" id="ARBA00004429"/>
    </source>
</evidence>
<evidence type="ECO:0000313" key="10">
    <source>
        <dbReference type="EMBL" id="RDJ22422.1"/>
    </source>
</evidence>
<keyword evidence="5 8" id="KW-0812">Transmembrane</keyword>
<proteinExistence type="inferred from homology"/>
<comment type="similarity">
    <text evidence="8">Belongs to the binding-protein-dependent transport system permease family.</text>
</comment>
<dbReference type="InterPro" id="IPR000515">
    <property type="entry name" value="MetI-like"/>
</dbReference>
<feature type="transmembrane region" description="Helical" evidence="8">
    <location>
        <begin position="503"/>
        <end position="525"/>
    </location>
</feature>
<feature type="domain" description="ABC transmembrane type-1" evidence="9">
    <location>
        <begin position="78"/>
        <end position="285"/>
    </location>
</feature>
<comment type="caution">
    <text evidence="10">The sequence shown here is derived from an EMBL/GenBank/DDBJ whole genome shotgun (WGS) entry which is preliminary data.</text>
</comment>
<dbReference type="GO" id="GO:0055085">
    <property type="term" value="P:transmembrane transport"/>
    <property type="evidence" value="ECO:0007669"/>
    <property type="project" value="InterPro"/>
</dbReference>
<dbReference type="SUPFAM" id="SSF161098">
    <property type="entry name" value="MetI-like"/>
    <property type="match status" value="2"/>
</dbReference>
<organism evidence="10 11">
    <name type="scientific">Bosea caraganae</name>
    <dbReference type="NCBI Taxonomy" id="2763117"/>
    <lineage>
        <taxon>Bacteria</taxon>
        <taxon>Pseudomonadati</taxon>
        <taxon>Pseudomonadota</taxon>
        <taxon>Alphaproteobacteria</taxon>
        <taxon>Hyphomicrobiales</taxon>
        <taxon>Boseaceae</taxon>
        <taxon>Bosea</taxon>
    </lineage>
</organism>
<keyword evidence="11" id="KW-1185">Reference proteome</keyword>
<dbReference type="PANTHER" id="PTHR43357:SF4">
    <property type="entry name" value="INNER MEMBRANE ABC TRANSPORTER PERMEASE PROTEIN YDCV"/>
    <property type="match status" value="1"/>
</dbReference>
<keyword evidence="4" id="KW-0997">Cell inner membrane</keyword>
<name>A0A370L2G0_9HYPH</name>